<dbReference type="PROSITE" id="PS50297">
    <property type="entry name" value="ANK_REP_REGION"/>
    <property type="match status" value="1"/>
</dbReference>
<dbReference type="EMBL" id="BARS01051822">
    <property type="protein sequence ID" value="GAG49035.1"/>
    <property type="molecule type" value="Genomic_DNA"/>
</dbReference>
<evidence type="ECO:0000313" key="3">
    <source>
        <dbReference type="EMBL" id="GAG49035.1"/>
    </source>
</evidence>
<evidence type="ECO:0000256" key="2">
    <source>
        <dbReference type="ARBA" id="ARBA00023043"/>
    </source>
</evidence>
<reference evidence="3" key="1">
    <citation type="journal article" date="2014" name="Front. Microbiol.">
        <title>High frequency of phylogenetically diverse reductive dehalogenase-homologous genes in deep subseafloor sedimentary metagenomes.</title>
        <authorList>
            <person name="Kawai M."/>
            <person name="Futagami T."/>
            <person name="Toyoda A."/>
            <person name="Takaki Y."/>
            <person name="Nishi S."/>
            <person name="Hori S."/>
            <person name="Arai W."/>
            <person name="Tsubouchi T."/>
            <person name="Morono Y."/>
            <person name="Uchiyama I."/>
            <person name="Ito T."/>
            <person name="Fujiyama A."/>
            <person name="Inagaki F."/>
            <person name="Takami H."/>
        </authorList>
    </citation>
    <scope>NUCLEOTIDE SEQUENCE</scope>
    <source>
        <strain evidence="3">Expedition CK06-06</strain>
    </source>
</reference>
<dbReference type="GO" id="GO:0031436">
    <property type="term" value="C:BRCA1-BARD1 complex"/>
    <property type="evidence" value="ECO:0007669"/>
    <property type="project" value="TreeGrafter"/>
</dbReference>
<dbReference type="AlphaFoldDB" id="X0Y074"/>
<proteinExistence type="predicted"/>
<dbReference type="InterPro" id="IPR002110">
    <property type="entry name" value="Ankyrin_rpt"/>
</dbReference>
<dbReference type="Pfam" id="PF00023">
    <property type="entry name" value="Ank"/>
    <property type="match status" value="1"/>
</dbReference>
<dbReference type="InterPro" id="IPR036770">
    <property type="entry name" value="Ankyrin_rpt-contain_sf"/>
</dbReference>
<keyword evidence="2" id="KW-0040">ANK repeat</keyword>
<organism evidence="3">
    <name type="scientific">marine sediment metagenome</name>
    <dbReference type="NCBI Taxonomy" id="412755"/>
    <lineage>
        <taxon>unclassified sequences</taxon>
        <taxon>metagenomes</taxon>
        <taxon>ecological metagenomes</taxon>
    </lineage>
</organism>
<evidence type="ECO:0000256" key="1">
    <source>
        <dbReference type="ARBA" id="ARBA00022737"/>
    </source>
</evidence>
<accession>X0Y074</accession>
<dbReference type="SUPFAM" id="SSF48403">
    <property type="entry name" value="Ankyrin repeat"/>
    <property type="match status" value="1"/>
</dbReference>
<dbReference type="PANTHER" id="PTHR24171">
    <property type="entry name" value="ANKYRIN REPEAT DOMAIN-CONTAINING PROTEIN 39-RELATED"/>
    <property type="match status" value="1"/>
</dbReference>
<dbReference type="GO" id="GO:0085020">
    <property type="term" value="P:protein K6-linked ubiquitination"/>
    <property type="evidence" value="ECO:0007669"/>
    <property type="project" value="TreeGrafter"/>
</dbReference>
<name>X0Y074_9ZZZZ</name>
<dbReference type="SMART" id="SM00248">
    <property type="entry name" value="ANK"/>
    <property type="match status" value="1"/>
</dbReference>
<dbReference type="GO" id="GO:0070531">
    <property type="term" value="C:BRCA1-A complex"/>
    <property type="evidence" value="ECO:0007669"/>
    <property type="project" value="TreeGrafter"/>
</dbReference>
<sequence>MKVRVARAVICLALAFTVAGYLAWRLWPVQHPTLQDAVRVGDLTDVKRHLRHKADVNAQDNQHLMTPLHWAALQGHTRVAKVLLAKGADVNA</sequence>
<dbReference type="PANTHER" id="PTHR24171:SF8">
    <property type="entry name" value="BRCA1-ASSOCIATED RING DOMAIN PROTEIN 1"/>
    <property type="match status" value="1"/>
</dbReference>
<feature type="non-terminal residue" evidence="3">
    <location>
        <position position="92"/>
    </location>
</feature>
<dbReference type="PROSITE" id="PS50088">
    <property type="entry name" value="ANK_REPEAT"/>
    <property type="match status" value="1"/>
</dbReference>
<dbReference type="Gene3D" id="1.25.40.20">
    <property type="entry name" value="Ankyrin repeat-containing domain"/>
    <property type="match status" value="1"/>
</dbReference>
<keyword evidence="1" id="KW-0677">Repeat</keyword>
<dbReference type="GO" id="GO:0004842">
    <property type="term" value="F:ubiquitin-protein transferase activity"/>
    <property type="evidence" value="ECO:0007669"/>
    <property type="project" value="TreeGrafter"/>
</dbReference>
<gene>
    <name evidence="3" type="ORF">S01H1_77132</name>
</gene>
<comment type="caution">
    <text evidence="3">The sequence shown here is derived from an EMBL/GenBank/DDBJ whole genome shotgun (WGS) entry which is preliminary data.</text>
</comment>
<protein>
    <submittedName>
        <fullName evidence="3">Uncharacterized protein</fullName>
    </submittedName>
</protein>